<feature type="compositionally biased region" description="Basic residues" evidence="3">
    <location>
        <begin position="1"/>
        <end position="24"/>
    </location>
</feature>
<dbReference type="AlphaFoldDB" id="A0A6C0LRS5"/>
<protein>
    <recommendedName>
        <fullName evidence="4">Protein kinase domain-containing protein</fullName>
    </recommendedName>
</protein>
<reference evidence="5" key="1">
    <citation type="journal article" date="2020" name="Nature">
        <title>Giant virus diversity and host interactions through global metagenomics.</title>
        <authorList>
            <person name="Schulz F."/>
            <person name="Roux S."/>
            <person name="Paez-Espino D."/>
            <person name="Jungbluth S."/>
            <person name="Walsh D.A."/>
            <person name="Denef V.J."/>
            <person name="McMahon K.D."/>
            <person name="Konstantinidis K.T."/>
            <person name="Eloe-Fadrosh E.A."/>
            <person name="Kyrpides N.C."/>
            <person name="Woyke T."/>
        </authorList>
    </citation>
    <scope>NUCLEOTIDE SEQUENCE</scope>
    <source>
        <strain evidence="5">GVMAG-M-3300027969-2</strain>
    </source>
</reference>
<dbReference type="GO" id="GO:0004672">
    <property type="term" value="F:protein kinase activity"/>
    <property type="evidence" value="ECO:0007669"/>
    <property type="project" value="InterPro"/>
</dbReference>
<feature type="region of interest" description="Disordered" evidence="3">
    <location>
        <begin position="1"/>
        <end position="28"/>
    </location>
</feature>
<dbReference type="InterPro" id="IPR008271">
    <property type="entry name" value="Ser/Thr_kinase_AS"/>
</dbReference>
<dbReference type="Pfam" id="PF00069">
    <property type="entry name" value="Pkinase"/>
    <property type="match status" value="1"/>
</dbReference>
<evidence type="ECO:0000256" key="1">
    <source>
        <dbReference type="ARBA" id="ARBA00022741"/>
    </source>
</evidence>
<dbReference type="Gene3D" id="1.10.510.10">
    <property type="entry name" value="Transferase(Phosphotransferase) domain 1"/>
    <property type="match status" value="1"/>
</dbReference>
<evidence type="ECO:0000256" key="2">
    <source>
        <dbReference type="ARBA" id="ARBA00022840"/>
    </source>
</evidence>
<dbReference type="PANTHER" id="PTHR44167">
    <property type="entry name" value="OVARIAN-SPECIFIC SERINE/THREONINE-PROTEIN KINASE LOK-RELATED"/>
    <property type="match status" value="1"/>
</dbReference>
<dbReference type="InterPro" id="IPR011009">
    <property type="entry name" value="Kinase-like_dom_sf"/>
</dbReference>
<dbReference type="PROSITE" id="PS00107">
    <property type="entry name" value="PROTEIN_KINASE_ATP"/>
    <property type="match status" value="1"/>
</dbReference>
<dbReference type="InterPro" id="IPR000719">
    <property type="entry name" value="Prot_kinase_dom"/>
</dbReference>
<accession>A0A6C0LRS5</accession>
<keyword evidence="2" id="KW-0067">ATP-binding</keyword>
<dbReference type="Gene3D" id="3.30.200.20">
    <property type="entry name" value="Phosphorylase Kinase, domain 1"/>
    <property type="match status" value="1"/>
</dbReference>
<dbReference type="InterPro" id="IPR017441">
    <property type="entry name" value="Protein_kinase_ATP_BS"/>
</dbReference>
<feature type="domain" description="Protein kinase" evidence="4">
    <location>
        <begin position="234"/>
        <end position="553"/>
    </location>
</feature>
<dbReference type="PANTHER" id="PTHR44167:SF24">
    <property type="entry name" value="SERINE_THREONINE-PROTEIN KINASE CHK2"/>
    <property type="match status" value="1"/>
</dbReference>
<feature type="compositionally biased region" description="Low complexity" evidence="3">
    <location>
        <begin position="164"/>
        <end position="185"/>
    </location>
</feature>
<dbReference type="GO" id="GO:0005524">
    <property type="term" value="F:ATP binding"/>
    <property type="evidence" value="ECO:0007669"/>
    <property type="project" value="UniProtKB-KW"/>
</dbReference>
<evidence type="ECO:0000259" key="4">
    <source>
        <dbReference type="PROSITE" id="PS50011"/>
    </source>
</evidence>
<feature type="compositionally biased region" description="Polar residues" evidence="3">
    <location>
        <begin position="151"/>
        <end position="163"/>
    </location>
</feature>
<dbReference type="SUPFAM" id="SSF56112">
    <property type="entry name" value="Protein kinase-like (PK-like)"/>
    <property type="match status" value="1"/>
</dbReference>
<organism evidence="5">
    <name type="scientific">viral metagenome</name>
    <dbReference type="NCBI Taxonomy" id="1070528"/>
    <lineage>
        <taxon>unclassified sequences</taxon>
        <taxon>metagenomes</taxon>
        <taxon>organismal metagenomes</taxon>
    </lineage>
</organism>
<evidence type="ECO:0000256" key="3">
    <source>
        <dbReference type="SAM" id="MobiDB-lite"/>
    </source>
</evidence>
<dbReference type="PROSITE" id="PS00108">
    <property type="entry name" value="PROTEIN_KINASE_ST"/>
    <property type="match status" value="1"/>
</dbReference>
<evidence type="ECO:0000313" key="5">
    <source>
        <dbReference type="EMBL" id="QHU32705.1"/>
    </source>
</evidence>
<proteinExistence type="predicted"/>
<dbReference type="PROSITE" id="PS50011">
    <property type="entry name" value="PROTEIN_KINASE_DOM"/>
    <property type="match status" value="1"/>
</dbReference>
<dbReference type="EMBL" id="MN740541">
    <property type="protein sequence ID" value="QHU32705.1"/>
    <property type="molecule type" value="Genomic_DNA"/>
</dbReference>
<sequence length="553" mass="63832">MFRKSRRQKKQHNKRRRQTKKNNKTIRGAGLPGIFKWATSNIMGETLFGKSIYTIRKENYLDKPNKNDFKTIIMDLYQPYFSLSIVDPASKKITEFQSSKLINDVFKQYNADAVVQKISTNKIIDKKEFEHILHLIQKEYDNNKTIYEPQSVSSVNDTKQEQNISSVVTDTTSPSTISPTSSTSSINNEPSFTQITPSRNVFNSISKMLSSTTQVKQHPYMKYFQGFHELPYSYTNLTKVGKGAYGIVYKAIEENTQQPYALKSIVNAEPKHFEEILNELDILTAVEQNCRKKEDGTMGFIVCFTGITFNKKEIYIVSEFLTDYIEMFGFVYKKRRGGIKYENLPYIIDKICRGLLSIHELGVAHRDIKLENIMINISKNNSDFMNIKYIDFGFSTKVKSDGTYDVGRRFNGELFDTKRIFGTPLYLDPLYIKAHDDVKLNIDILKNSDYYAVGIVIFELICSFFEFDDSKYNENYTPLKFLNINLDKFLMGDSNILKSYENDIKNPDIWFSQVINVSNNIAGIAKKNKQYGVDILKLLLISTDREKGIIPPQ</sequence>
<dbReference type="SMART" id="SM00220">
    <property type="entry name" value="S_TKc"/>
    <property type="match status" value="1"/>
</dbReference>
<feature type="region of interest" description="Disordered" evidence="3">
    <location>
        <begin position="151"/>
        <end position="194"/>
    </location>
</feature>
<keyword evidence="1" id="KW-0547">Nucleotide-binding</keyword>
<name>A0A6C0LRS5_9ZZZZ</name>